<feature type="signal peptide" evidence="1">
    <location>
        <begin position="1"/>
        <end position="30"/>
    </location>
</feature>
<evidence type="ECO:0000313" key="3">
    <source>
        <dbReference type="Proteomes" id="UP001589789"/>
    </source>
</evidence>
<evidence type="ECO:0000256" key="1">
    <source>
        <dbReference type="SAM" id="SignalP"/>
    </source>
</evidence>
<gene>
    <name evidence="2" type="ORF">ACFFIC_04010</name>
</gene>
<reference evidence="2 3" key="1">
    <citation type="submission" date="2024-09" db="EMBL/GenBank/DDBJ databases">
        <authorList>
            <person name="Sun Q."/>
            <person name="Mori K."/>
        </authorList>
    </citation>
    <scope>NUCLEOTIDE SEQUENCE [LARGE SCALE GENOMIC DNA]</scope>
    <source>
        <strain evidence="2 3">CCM 7468</strain>
    </source>
</reference>
<accession>A0ABV6IPL3</accession>
<evidence type="ECO:0000313" key="2">
    <source>
        <dbReference type="EMBL" id="MFC0384715.1"/>
    </source>
</evidence>
<dbReference type="RefSeq" id="WP_377048793.1">
    <property type="nucleotide sequence ID" value="NZ_JBHLVZ010000002.1"/>
</dbReference>
<protein>
    <submittedName>
        <fullName evidence="2">DUF3108 domain-containing protein</fullName>
    </submittedName>
</protein>
<proteinExistence type="predicted"/>
<keyword evidence="1" id="KW-0732">Signal</keyword>
<organism evidence="2 3">
    <name type="scientific">Muricoccus vinaceus</name>
    <dbReference type="NCBI Taxonomy" id="424704"/>
    <lineage>
        <taxon>Bacteria</taxon>
        <taxon>Pseudomonadati</taxon>
        <taxon>Pseudomonadota</taxon>
        <taxon>Alphaproteobacteria</taxon>
        <taxon>Acetobacterales</taxon>
        <taxon>Roseomonadaceae</taxon>
        <taxon>Muricoccus</taxon>
    </lineage>
</organism>
<name>A0ABV6IPL3_9PROT</name>
<feature type="chain" id="PRO_5045218952" evidence="1">
    <location>
        <begin position="31"/>
        <end position="278"/>
    </location>
</feature>
<dbReference type="InterPro" id="IPR021457">
    <property type="entry name" value="DUF3108"/>
</dbReference>
<dbReference type="Pfam" id="PF11306">
    <property type="entry name" value="DUF3108"/>
    <property type="match status" value="1"/>
</dbReference>
<sequence length="278" mass="29778">MNPARATRPAILATLAAAALVAFLPAPALAQPVAATYTVHAAGLTVMELNAAVDITEAGYSVEFRTRLRGVASAFGSGELVTRVDGVWQGDAARPRRYTSEGSLRGEPRRTVLEWPGGQPAIRVMVPPNEAERLPVPDAEQRNTIDNLSAIAQLIRQVRRTGRCDGGVRVYDGRRLSSMAATTQGRDAFPAARDEWSGVALKCAFEGRFLAGYRRDEDLEVARRPQFGTAWLAEPAPGQPVVPVRVEAASRWFGTLTARLASAGPPGRLRPVGSQASN</sequence>
<keyword evidence="3" id="KW-1185">Reference proteome</keyword>
<dbReference type="Proteomes" id="UP001589789">
    <property type="component" value="Unassembled WGS sequence"/>
</dbReference>
<dbReference type="EMBL" id="JBHLVZ010000002">
    <property type="protein sequence ID" value="MFC0384715.1"/>
    <property type="molecule type" value="Genomic_DNA"/>
</dbReference>
<comment type="caution">
    <text evidence="2">The sequence shown here is derived from an EMBL/GenBank/DDBJ whole genome shotgun (WGS) entry which is preliminary data.</text>
</comment>